<dbReference type="NCBIfam" id="TIGR02795">
    <property type="entry name" value="tol_pal_ybgF"/>
    <property type="match status" value="1"/>
</dbReference>
<dbReference type="EMBL" id="UOFU01000335">
    <property type="protein sequence ID" value="VAX03575.1"/>
    <property type="molecule type" value="Genomic_DNA"/>
</dbReference>
<dbReference type="Gene3D" id="1.20.5.110">
    <property type="match status" value="1"/>
</dbReference>
<organism evidence="5">
    <name type="scientific">hydrothermal vent metagenome</name>
    <dbReference type="NCBI Taxonomy" id="652676"/>
    <lineage>
        <taxon>unclassified sequences</taxon>
        <taxon>metagenomes</taxon>
        <taxon>ecological metagenomes</taxon>
    </lineage>
</organism>
<protein>
    <submittedName>
        <fullName evidence="5">Cell division coordinator CpoB</fullName>
    </submittedName>
</protein>
<dbReference type="Pfam" id="PF16331">
    <property type="entry name" value="TolA_bind_tri"/>
    <property type="match status" value="1"/>
</dbReference>
<evidence type="ECO:0000256" key="2">
    <source>
        <dbReference type="SAM" id="Coils"/>
    </source>
</evidence>
<feature type="domain" description="Outer membrane lipoprotein BamD-like" evidence="3">
    <location>
        <begin position="173"/>
        <end position="293"/>
    </location>
</feature>
<sequence>MSKRYSSIFVFAAGVLLSPVPALAAPAPVIEASSQPGASAKTVKVLEARLARIERRLENRTLVDMALALESLQRENQQLLGQLEEQGYELESLKKRQRDLYLDVDRRLAQLEAAQTKVTAGASVAGLRPIAPVARKAAPLAAVGSVATSVAPVASLPASSTPDPVDEVGSHQEHDDYERAFNLLKEGRYDLAVEAFKAFVQTYPKGRYTDNAQYWLGEANYVQRNFKAALSEFEQVVNNFPDSPKRPDALLKMGYTYQALGDNDKARLSLNGVRMNYPDTTAARLAGKRLQELTP</sequence>
<evidence type="ECO:0000259" key="4">
    <source>
        <dbReference type="Pfam" id="PF16331"/>
    </source>
</evidence>
<proteinExistence type="inferred from homology"/>
<dbReference type="GO" id="GO:0051301">
    <property type="term" value="P:cell division"/>
    <property type="evidence" value="ECO:0007669"/>
    <property type="project" value="UniProtKB-KW"/>
</dbReference>
<dbReference type="InterPro" id="IPR032519">
    <property type="entry name" value="YbgF_tri"/>
</dbReference>
<dbReference type="AlphaFoldDB" id="A0A3B1BB85"/>
<dbReference type="Pfam" id="PF13525">
    <property type="entry name" value="YfiO"/>
    <property type="match status" value="1"/>
</dbReference>
<accession>A0A3B1BB85</accession>
<feature type="domain" description="YbgF trimerisation" evidence="4">
    <location>
        <begin position="46"/>
        <end position="116"/>
    </location>
</feature>
<dbReference type="InterPro" id="IPR039565">
    <property type="entry name" value="BamD-like"/>
</dbReference>
<evidence type="ECO:0000256" key="1">
    <source>
        <dbReference type="ARBA" id="ARBA00022729"/>
    </source>
</evidence>
<dbReference type="Gene3D" id="1.25.40.10">
    <property type="entry name" value="Tetratricopeptide repeat domain"/>
    <property type="match status" value="1"/>
</dbReference>
<evidence type="ECO:0000259" key="3">
    <source>
        <dbReference type="Pfam" id="PF13525"/>
    </source>
</evidence>
<dbReference type="InterPro" id="IPR011990">
    <property type="entry name" value="TPR-like_helical_dom_sf"/>
</dbReference>
<keyword evidence="5" id="KW-0131">Cell cycle</keyword>
<dbReference type="InterPro" id="IPR034706">
    <property type="entry name" value="CpoB"/>
</dbReference>
<keyword evidence="2" id="KW-0175">Coiled coil</keyword>
<evidence type="ECO:0000313" key="5">
    <source>
        <dbReference type="EMBL" id="VAX03575.1"/>
    </source>
</evidence>
<dbReference type="GO" id="GO:0070206">
    <property type="term" value="P:protein trimerization"/>
    <property type="evidence" value="ECO:0007669"/>
    <property type="project" value="InterPro"/>
</dbReference>
<reference evidence="5" key="1">
    <citation type="submission" date="2018-06" db="EMBL/GenBank/DDBJ databases">
        <authorList>
            <person name="Zhirakovskaya E."/>
        </authorList>
    </citation>
    <scope>NUCLEOTIDE SEQUENCE</scope>
</reference>
<dbReference type="HAMAP" id="MF_02066">
    <property type="entry name" value="CpoB"/>
    <property type="match status" value="1"/>
</dbReference>
<keyword evidence="1" id="KW-0732">Signal</keyword>
<name>A0A3B1BB85_9ZZZZ</name>
<feature type="coiled-coil region" evidence="2">
    <location>
        <begin position="62"/>
        <end position="96"/>
    </location>
</feature>
<gene>
    <name evidence="5" type="ORF">MNBD_GAMMA20-1667</name>
</gene>
<keyword evidence="5" id="KW-0132">Cell division</keyword>
<dbReference type="SUPFAM" id="SSF48452">
    <property type="entry name" value="TPR-like"/>
    <property type="match status" value="1"/>
</dbReference>
<dbReference type="InterPro" id="IPR014162">
    <property type="entry name" value="CpoB_C"/>
</dbReference>